<accession>A0A9D3SNY4</accession>
<name>A0A9D3SNY4_9TELE</name>
<organism evidence="2 3">
    <name type="scientific">Hemibagrus wyckioides</name>
    <dbReference type="NCBI Taxonomy" id="337641"/>
    <lineage>
        <taxon>Eukaryota</taxon>
        <taxon>Metazoa</taxon>
        <taxon>Chordata</taxon>
        <taxon>Craniata</taxon>
        <taxon>Vertebrata</taxon>
        <taxon>Euteleostomi</taxon>
        <taxon>Actinopterygii</taxon>
        <taxon>Neopterygii</taxon>
        <taxon>Teleostei</taxon>
        <taxon>Ostariophysi</taxon>
        <taxon>Siluriformes</taxon>
        <taxon>Bagridae</taxon>
        <taxon>Hemibagrus</taxon>
    </lineage>
</organism>
<dbReference type="Proteomes" id="UP000824219">
    <property type="component" value="Linkage Group LG06"/>
</dbReference>
<protein>
    <submittedName>
        <fullName evidence="2">Uncharacterized protein</fullName>
    </submittedName>
</protein>
<comment type="caution">
    <text evidence="2">The sequence shown here is derived from an EMBL/GenBank/DDBJ whole genome shotgun (WGS) entry which is preliminary data.</text>
</comment>
<evidence type="ECO:0000313" key="2">
    <source>
        <dbReference type="EMBL" id="KAG7331791.1"/>
    </source>
</evidence>
<gene>
    <name evidence="2" type="ORF">KOW79_005760</name>
</gene>
<sequence length="75" mass="8062">MFCESAGHCYRLVLDSGPGSEFLLLPGPDTDTDTETETDGEKPRSRAAPVWKAARGAAADTDTNKRCCDRARVCA</sequence>
<evidence type="ECO:0000256" key="1">
    <source>
        <dbReference type="SAM" id="MobiDB-lite"/>
    </source>
</evidence>
<dbReference type="AlphaFoldDB" id="A0A9D3SNY4"/>
<feature type="region of interest" description="Disordered" evidence="1">
    <location>
        <begin position="26"/>
        <end position="55"/>
    </location>
</feature>
<keyword evidence="3" id="KW-1185">Reference proteome</keyword>
<reference evidence="2 3" key="1">
    <citation type="submission" date="2021-06" db="EMBL/GenBank/DDBJ databases">
        <title>Chromosome-level genome assembly of the red-tail catfish (Hemibagrus wyckioides).</title>
        <authorList>
            <person name="Shao F."/>
        </authorList>
    </citation>
    <scope>NUCLEOTIDE SEQUENCE [LARGE SCALE GENOMIC DNA]</scope>
    <source>
        <strain evidence="2">EC202008001</strain>
        <tissue evidence="2">Blood</tissue>
    </source>
</reference>
<dbReference type="EMBL" id="JAHKSW010000006">
    <property type="protein sequence ID" value="KAG7331791.1"/>
    <property type="molecule type" value="Genomic_DNA"/>
</dbReference>
<proteinExistence type="predicted"/>
<evidence type="ECO:0000313" key="3">
    <source>
        <dbReference type="Proteomes" id="UP000824219"/>
    </source>
</evidence>